<comment type="caution">
    <text evidence="1">The sequence shown here is derived from an EMBL/GenBank/DDBJ whole genome shotgun (WGS) entry which is preliminary data.</text>
</comment>
<dbReference type="EMBL" id="JAMKFB020000022">
    <property type="protein sequence ID" value="KAL0159821.1"/>
    <property type="molecule type" value="Genomic_DNA"/>
</dbReference>
<organism evidence="1 2">
    <name type="scientific">Cirrhinus mrigala</name>
    <name type="common">Mrigala</name>
    <dbReference type="NCBI Taxonomy" id="683832"/>
    <lineage>
        <taxon>Eukaryota</taxon>
        <taxon>Metazoa</taxon>
        <taxon>Chordata</taxon>
        <taxon>Craniata</taxon>
        <taxon>Vertebrata</taxon>
        <taxon>Euteleostomi</taxon>
        <taxon>Actinopterygii</taxon>
        <taxon>Neopterygii</taxon>
        <taxon>Teleostei</taxon>
        <taxon>Ostariophysi</taxon>
        <taxon>Cypriniformes</taxon>
        <taxon>Cyprinidae</taxon>
        <taxon>Labeoninae</taxon>
        <taxon>Labeonini</taxon>
        <taxon>Cirrhinus</taxon>
    </lineage>
</organism>
<evidence type="ECO:0000313" key="2">
    <source>
        <dbReference type="Proteomes" id="UP001529510"/>
    </source>
</evidence>
<gene>
    <name evidence="1" type="ORF">M9458_043546</name>
</gene>
<proteinExistence type="predicted"/>
<dbReference type="AlphaFoldDB" id="A0ABD0NF16"/>
<feature type="non-terminal residue" evidence="1">
    <location>
        <position position="64"/>
    </location>
</feature>
<name>A0ABD0NF16_CIRMR</name>
<accession>A0ABD0NF16</accession>
<protein>
    <submittedName>
        <fullName evidence="1">Uncharacterized protein</fullName>
    </submittedName>
</protein>
<dbReference type="Proteomes" id="UP001529510">
    <property type="component" value="Unassembled WGS sequence"/>
</dbReference>
<evidence type="ECO:0000313" key="1">
    <source>
        <dbReference type="EMBL" id="KAL0159821.1"/>
    </source>
</evidence>
<keyword evidence="2" id="KW-1185">Reference proteome</keyword>
<sequence length="64" mass="6775">DLTFGCAMPVMCVSLSSAPTDGEKEKEGISRFSRGEPLLCGNGEAASLGYLMSQLSVLILHENL</sequence>
<feature type="non-terminal residue" evidence="1">
    <location>
        <position position="1"/>
    </location>
</feature>
<reference evidence="1 2" key="1">
    <citation type="submission" date="2024-05" db="EMBL/GenBank/DDBJ databases">
        <title>Genome sequencing and assembly of Indian major carp, Cirrhinus mrigala (Hamilton, 1822).</title>
        <authorList>
            <person name="Mohindra V."/>
            <person name="Chowdhury L.M."/>
            <person name="Lal K."/>
            <person name="Jena J.K."/>
        </authorList>
    </citation>
    <scope>NUCLEOTIDE SEQUENCE [LARGE SCALE GENOMIC DNA]</scope>
    <source>
        <strain evidence="1">CM1030</strain>
        <tissue evidence="1">Blood</tissue>
    </source>
</reference>